<dbReference type="Pfam" id="PF10536">
    <property type="entry name" value="PMD"/>
    <property type="match status" value="1"/>
</dbReference>
<reference evidence="5 6" key="1">
    <citation type="submission" date="2024-02" db="EMBL/GenBank/DDBJ databases">
        <title>High-quality chromosome-scale genome assembly of Pensacola bahiagrass (Paspalum notatum Flugge var. saurae).</title>
        <authorList>
            <person name="Vega J.M."/>
            <person name="Podio M."/>
            <person name="Orjuela J."/>
            <person name="Siena L.A."/>
            <person name="Pessino S.C."/>
            <person name="Combes M.C."/>
            <person name="Mariac C."/>
            <person name="Albertini E."/>
            <person name="Pupilli F."/>
            <person name="Ortiz J.P.A."/>
            <person name="Leblanc O."/>
        </authorList>
    </citation>
    <scope>NUCLEOTIDE SEQUENCE [LARGE SCALE GENOMIC DNA]</scope>
    <source>
        <strain evidence="5">R1</strain>
        <tissue evidence="5">Leaf</tissue>
    </source>
</reference>
<dbReference type="PANTHER" id="PTHR31973">
    <property type="entry name" value="POLYPROTEIN, PUTATIVE-RELATED"/>
    <property type="match status" value="1"/>
</dbReference>
<keyword evidence="6" id="KW-1185">Reference proteome</keyword>
<evidence type="ECO:0000313" key="6">
    <source>
        <dbReference type="Proteomes" id="UP001341281"/>
    </source>
</evidence>
<feature type="domain" description="MULE transposase" evidence="4">
    <location>
        <begin position="1330"/>
        <end position="1374"/>
    </location>
</feature>
<feature type="domain" description="Aminotransferase-like plant mobile" evidence="3">
    <location>
        <begin position="483"/>
        <end position="785"/>
    </location>
</feature>
<gene>
    <name evidence="5" type="ORF">U9M48_027392</name>
</gene>
<feature type="region of interest" description="Disordered" evidence="1">
    <location>
        <begin position="53"/>
        <end position="75"/>
    </location>
</feature>
<organism evidence="5 6">
    <name type="scientific">Paspalum notatum var. saurae</name>
    <dbReference type="NCBI Taxonomy" id="547442"/>
    <lineage>
        <taxon>Eukaryota</taxon>
        <taxon>Viridiplantae</taxon>
        <taxon>Streptophyta</taxon>
        <taxon>Embryophyta</taxon>
        <taxon>Tracheophyta</taxon>
        <taxon>Spermatophyta</taxon>
        <taxon>Magnoliopsida</taxon>
        <taxon>Liliopsida</taxon>
        <taxon>Poales</taxon>
        <taxon>Poaceae</taxon>
        <taxon>PACMAD clade</taxon>
        <taxon>Panicoideae</taxon>
        <taxon>Andropogonodae</taxon>
        <taxon>Paspaleae</taxon>
        <taxon>Paspalinae</taxon>
        <taxon>Paspalum</taxon>
    </lineage>
</organism>
<proteinExistence type="predicted"/>
<name>A0AAQ3TV32_PASNO</name>
<dbReference type="EMBL" id="CP144750">
    <property type="protein sequence ID" value="WVZ79864.1"/>
    <property type="molecule type" value="Genomic_DNA"/>
</dbReference>
<dbReference type="Pfam" id="PF03108">
    <property type="entry name" value="DBD_Tnp_Mut"/>
    <property type="match status" value="1"/>
</dbReference>
<feature type="domain" description="MULE transposase" evidence="4">
    <location>
        <begin position="283"/>
        <end position="384"/>
    </location>
</feature>
<dbReference type="InterPro" id="IPR018289">
    <property type="entry name" value="MULE_transposase_dom"/>
</dbReference>
<accession>A0AAQ3TV32</accession>
<feature type="compositionally biased region" description="Basic and acidic residues" evidence="1">
    <location>
        <begin position="1090"/>
        <end position="1112"/>
    </location>
</feature>
<dbReference type="Proteomes" id="UP001341281">
    <property type="component" value="Chromosome 06"/>
</dbReference>
<evidence type="ECO:0000259" key="3">
    <source>
        <dbReference type="Pfam" id="PF10536"/>
    </source>
</evidence>
<sequence length="1422" mass="162668">MKSMIIGKMRKHGRMKTILIGKRWRKDGRMRGRGYPALCGKCGMKMRSFREVREDGEGSMRTRTTQYHHGGENTDSQEWEYRQNEVVQGARYASSEQVKEAVKLWSLSLKKEFRVVKSSPHVYYVCCMKDGYPWRVHAFKGIMKSHWKVSIVTEHTCLEREVAKYNRNLTSDFVANEMYGLILDNPHYELKQIIVQIERIYNYTISYAKAWRAKQKVFEMRFGTYKDSYDNLPHMLTTILQRNPGSYYDVKQFPNSEGGPSIVQRVFFCLAPCVRAFQYCRPILCIDGTFLTGQYKGTIRQQSGLMVTIEFYQAFVEGENTDSWYWFLKCVKKVVSSRSDVCLISDRHSGILEAIDKLKHGNGVAPPLWPDVHCRWCMRHLAANFHDHFKNKELTDMFKRLCYQNQQRKFNALWKLLDELTAKQHKYKDGFGRLRTFQCRPPAEYLYLDNRWLGRLHSAGLLTLAHLVEGGPVGRDGCDRPRMVIDPSLITALIDRWRTETHTFHLPCGEMTPTLQDVSYLLGLPIVGETVGPRVIGRTWMEDLEVRFAAFDRLDHLGALEAHPSTRGPSKKWLLQFQATNLHLDADDESVSRSFEAYLLWLFGFIMFKNGHGNTVDKIFIPYAREIADADEDQVSTWSWGSAVLAATYRGLCDACIKDDDRARFQGCALLLQLWSYERLAVGRPIVYHRPYELQYYGDLENDRPTIGTLWRTWANEQARRTYPNFVAELDRLKADDVVWEPYSPQAVATRAPYGLSSWCTSNSGLWLTKSCLVYDIYVEAHCPEELCDSSDTNSPSQYHVHLTGFHGATTDLKSKVFHSVTEHVIFQCRLSRLGQPYSSTWVQKLKPYVDAWDEADEDVFEPIGDHTDEWYQHFPTWYRARTRIRVTYAETRRGGNPFSMTEQLEGLTRANEGFLSMMQAWGVSPRMEVASVQQPPVTSQQTAPSWPYPSMDARSTSYMPMGPPPMSFPHMGTPSLQPMGPPAFTPIYPQATGFNMSAGAGPSHTQSIYMETNINDNEAFSFSDIDSDGGGDRHDVLGASRLDGAPLNVQSEWRGLLTVIPTPQITCVRNKGRGSGVVGVASRGEVDEGEHIPGLVERMRREDTEGDVRGDEDSDNDDDRPVQVPSQWNNYDHSQLLVNEGETSAMGVRTERGCAKMGGQKLEERVRVVKSSPQVYDVKCIRDDCPFRVHAYMGKYDTLRSVSRIEHHTCILEELEVQHRNLTADFVAQHMYSKIVNNPGYEPKRLPIQNKLRQSLRGETKALEMRWGTYEASYHNLPRVLHTLCRRNPGSYFEIKHYNLHEDPTKRVLRRAFFALAACINAFRSCRPVLCIDGTFLTGRYKGTMLTAIAADGNNRVLPLAFAFVESENGDGWCLRGSSHVLFGIGKMCVSFMIATKALCKRCKIYGKDLYNVNEHRSGLI</sequence>
<evidence type="ECO:0000256" key="1">
    <source>
        <dbReference type="SAM" id="MobiDB-lite"/>
    </source>
</evidence>
<dbReference type="InterPro" id="IPR019557">
    <property type="entry name" value="AminoTfrase-like_pln_mobile"/>
</dbReference>
<evidence type="ECO:0000259" key="2">
    <source>
        <dbReference type="Pfam" id="PF03108"/>
    </source>
</evidence>
<dbReference type="InterPro" id="IPR004332">
    <property type="entry name" value="Transposase_MuDR"/>
</dbReference>
<evidence type="ECO:0000259" key="4">
    <source>
        <dbReference type="Pfam" id="PF10551"/>
    </source>
</evidence>
<feature type="region of interest" description="Disordered" evidence="1">
    <location>
        <begin position="1090"/>
        <end position="1128"/>
    </location>
</feature>
<dbReference type="Pfam" id="PF10551">
    <property type="entry name" value="MULE"/>
    <property type="match status" value="2"/>
</dbReference>
<evidence type="ECO:0000313" key="5">
    <source>
        <dbReference type="EMBL" id="WVZ79864.1"/>
    </source>
</evidence>
<protein>
    <submittedName>
        <fullName evidence="5">Uncharacterized protein</fullName>
    </submittedName>
</protein>
<feature type="domain" description="Transposase MuDR plant" evidence="2">
    <location>
        <begin position="86"/>
        <end position="140"/>
    </location>
</feature>
<dbReference type="PANTHER" id="PTHR31973:SF195">
    <property type="entry name" value="MUDR FAMILY TRANSPOSASE"/>
    <property type="match status" value="1"/>
</dbReference>